<protein>
    <recommendedName>
        <fullName evidence="7">Palmitoyltransferase</fullName>
        <ecNumber evidence="7">2.3.1.225</ecNumber>
    </recommendedName>
</protein>
<evidence type="ECO:0000256" key="3">
    <source>
        <dbReference type="ARBA" id="ARBA00022692"/>
    </source>
</evidence>
<feature type="transmembrane region" description="Helical" evidence="7">
    <location>
        <begin position="191"/>
        <end position="215"/>
    </location>
</feature>
<evidence type="ECO:0000259" key="9">
    <source>
        <dbReference type="Pfam" id="PF01529"/>
    </source>
</evidence>
<dbReference type="GO" id="GO:0005794">
    <property type="term" value="C:Golgi apparatus"/>
    <property type="evidence" value="ECO:0007669"/>
    <property type="project" value="TreeGrafter"/>
</dbReference>
<feature type="transmembrane region" description="Helical" evidence="7">
    <location>
        <begin position="5"/>
        <end position="24"/>
    </location>
</feature>
<name>A0A9W6ZQW6_9STRA</name>
<evidence type="ECO:0000256" key="4">
    <source>
        <dbReference type="ARBA" id="ARBA00022989"/>
    </source>
</evidence>
<sequence>MQCMYLAIVLTSWTSMVIYGYPLISSPSNSLLSPHHCKAGYAVFAVCLYTFHRACTVPAGDLRPSTLARYDNYPYDNVLYTPRDCRTLKFRKVPRSKFDRSTKAHVPRFDHFCVWLNQPVGEENYRDFLLFVLVHCGMLAYGSYVSLQLLRHIVDSEGLYAVKYYNARTGETVQASAMVVFRYMSNKHPALICLLVLSSVMGAVMAGFAAFHLWICGGGMTTNEYFKWRDIKAWHKEATRKLVPDPGPLPKNIYDRGLFNNFHEVLFPRSLTKTAKDKVDNNKSGHEKKKKKKKKET</sequence>
<dbReference type="GO" id="GO:0019706">
    <property type="term" value="F:protein-cysteine S-palmitoyltransferase activity"/>
    <property type="evidence" value="ECO:0007669"/>
    <property type="project" value="UniProtKB-EC"/>
</dbReference>
<comment type="subcellular location">
    <subcellularLocation>
        <location evidence="1">Membrane</location>
        <topology evidence="1">Multi-pass membrane protein</topology>
    </subcellularLocation>
</comment>
<evidence type="ECO:0000256" key="8">
    <source>
        <dbReference type="SAM" id="MobiDB-lite"/>
    </source>
</evidence>
<gene>
    <name evidence="10" type="ORF">TrRE_jg10492</name>
</gene>
<dbReference type="AlphaFoldDB" id="A0A9W6ZQW6"/>
<accession>A0A9W6ZQW6</accession>
<dbReference type="Proteomes" id="UP001165082">
    <property type="component" value="Unassembled WGS sequence"/>
</dbReference>
<feature type="compositionally biased region" description="Basic and acidic residues" evidence="8">
    <location>
        <begin position="276"/>
        <end position="285"/>
    </location>
</feature>
<dbReference type="PROSITE" id="PS50216">
    <property type="entry name" value="DHHC"/>
    <property type="match status" value="1"/>
</dbReference>
<comment type="domain">
    <text evidence="7">The DHHC domain is required for palmitoyltransferase activity.</text>
</comment>
<feature type="compositionally biased region" description="Basic residues" evidence="8">
    <location>
        <begin position="286"/>
        <end position="297"/>
    </location>
</feature>
<dbReference type="EC" id="2.3.1.225" evidence="7"/>
<feature type="region of interest" description="Disordered" evidence="8">
    <location>
        <begin position="276"/>
        <end position="297"/>
    </location>
</feature>
<keyword evidence="6 7" id="KW-0012">Acyltransferase</keyword>
<keyword evidence="11" id="KW-1185">Reference proteome</keyword>
<dbReference type="EMBL" id="BRXZ01000880">
    <property type="protein sequence ID" value="GMH56456.1"/>
    <property type="molecule type" value="Genomic_DNA"/>
</dbReference>
<dbReference type="GO" id="GO:0016020">
    <property type="term" value="C:membrane"/>
    <property type="evidence" value="ECO:0007669"/>
    <property type="project" value="UniProtKB-SubCell"/>
</dbReference>
<keyword evidence="2 7" id="KW-0808">Transferase</keyword>
<reference evidence="10" key="1">
    <citation type="submission" date="2022-07" db="EMBL/GenBank/DDBJ databases">
        <title>Genome analysis of Parmales, a sister group of diatoms, reveals the evolutionary specialization of diatoms from phago-mixotrophs to photoautotrophs.</title>
        <authorList>
            <person name="Ban H."/>
            <person name="Sato S."/>
            <person name="Yoshikawa S."/>
            <person name="Kazumasa Y."/>
            <person name="Nakamura Y."/>
            <person name="Ichinomiya M."/>
            <person name="Saitoh K."/>
            <person name="Sato N."/>
            <person name="Blanc-Mathieu R."/>
            <person name="Endo H."/>
            <person name="Kuwata A."/>
            <person name="Ogata H."/>
        </authorList>
    </citation>
    <scope>NUCLEOTIDE SEQUENCE</scope>
</reference>
<evidence type="ECO:0000256" key="6">
    <source>
        <dbReference type="ARBA" id="ARBA00023315"/>
    </source>
</evidence>
<comment type="catalytic activity">
    <reaction evidence="7">
        <text>L-cysteinyl-[protein] + hexadecanoyl-CoA = S-hexadecanoyl-L-cysteinyl-[protein] + CoA</text>
        <dbReference type="Rhea" id="RHEA:36683"/>
        <dbReference type="Rhea" id="RHEA-COMP:10131"/>
        <dbReference type="Rhea" id="RHEA-COMP:11032"/>
        <dbReference type="ChEBI" id="CHEBI:29950"/>
        <dbReference type="ChEBI" id="CHEBI:57287"/>
        <dbReference type="ChEBI" id="CHEBI:57379"/>
        <dbReference type="ChEBI" id="CHEBI:74151"/>
        <dbReference type="EC" id="2.3.1.225"/>
    </reaction>
</comment>
<evidence type="ECO:0000313" key="10">
    <source>
        <dbReference type="EMBL" id="GMH56456.1"/>
    </source>
</evidence>
<dbReference type="InterPro" id="IPR001594">
    <property type="entry name" value="Palmitoyltrfase_DHHC"/>
</dbReference>
<comment type="caution">
    <text evidence="10">The sequence shown here is derived from an EMBL/GenBank/DDBJ whole genome shotgun (WGS) entry which is preliminary data.</text>
</comment>
<dbReference type="PANTHER" id="PTHR22883">
    <property type="entry name" value="ZINC FINGER DHHC DOMAIN CONTAINING PROTEIN"/>
    <property type="match status" value="1"/>
</dbReference>
<evidence type="ECO:0000256" key="7">
    <source>
        <dbReference type="RuleBase" id="RU079119"/>
    </source>
</evidence>
<keyword evidence="4 7" id="KW-1133">Transmembrane helix</keyword>
<feature type="transmembrane region" description="Helical" evidence="7">
    <location>
        <begin position="128"/>
        <end position="147"/>
    </location>
</feature>
<feature type="domain" description="Palmitoyltransferase DHHC" evidence="9">
    <location>
        <begin position="83"/>
        <end position="228"/>
    </location>
</feature>
<keyword evidence="5 7" id="KW-0472">Membrane</keyword>
<organism evidence="10 11">
    <name type="scientific">Triparma retinervis</name>
    <dbReference type="NCBI Taxonomy" id="2557542"/>
    <lineage>
        <taxon>Eukaryota</taxon>
        <taxon>Sar</taxon>
        <taxon>Stramenopiles</taxon>
        <taxon>Ochrophyta</taxon>
        <taxon>Bolidophyceae</taxon>
        <taxon>Parmales</taxon>
        <taxon>Triparmaceae</taxon>
        <taxon>Triparma</taxon>
    </lineage>
</organism>
<evidence type="ECO:0000313" key="11">
    <source>
        <dbReference type="Proteomes" id="UP001165082"/>
    </source>
</evidence>
<evidence type="ECO:0000256" key="5">
    <source>
        <dbReference type="ARBA" id="ARBA00023136"/>
    </source>
</evidence>
<dbReference type="Pfam" id="PF01529">
    <property type="entry name" value="DHHC"/>
    <property type="match status" value="1"/>
</dbReference>
<evidence type="ECO:0000256" key="2">
    <source>
        <dbReference type="ARBA" id="ARBA00022679"/>
    </source>
</evidence>
<dbReference type="GO" id="GO:0005783">
    <property type="term" value="C:endoplasmic reticulum"/>
    <property type="evidence" value="ECO:0007669"/>
    <property type="project" value="TreeGrafter"/>
</dbReference>
<dbReference type="InterPro" id="IPR039859">
    <property type="entry name" value="PFA4/ZDH16/20/ERF2-like"/>
</dbReference>
<dbReference type="GO" id="GO:0006612">
    <property type="term" value="P:protein targeting to membrane"/>
    <property type="evidence" value="ECO:0007669"/>
    <property type="project" value="TreeGrafter"/>
</dbReference>
<dbReference type="PANTHER" id="PTHR22883:SF445">
    <property type="entry name" value="PALMITOYLTRANSFERASE"/>
    <property type="match status" value="1"/>
</dbReference>
<dbReference type="OrthoDB" id="5977743at2759"/>
<evidence type="ECO:0000256" key="1">
    <source>
        <dbReference type="ARBA" id="ARBA00004141"/>
    </source>
</evidence>
<comment type="similarity">
    <text evidence="7">Belongs to the DHHC palmitoyltransferase family.</text>
</comment>
<keyword evidence="3 7" id="KW-0812">Transmembrane</keyword>
<proteinExistence type="inferred from homology"/>